<dbReference type="InterPro" id="IPR013332">
    <property type="entry name" value="KPR_N"/>
</dbReference>
<dbReference type="GO" id="GO:0006571">
    <property type="term" value="P:tyrosine biosynthetic process"/>
    <property type="evidence" value="ECO:0007669"/>
    <property type="project" value="InterPro"/>
</dbReference>
<dbReference type="Pfam" id="PF02153">
    <property type="entry name" value="PDH_N"/>
    <property type="match status" value="1"/>
</dbReference>
<dbReference type="InterPro" id="IPR008927">
    <property type="entry name" value="6-PGluconate_DH-like_C_sf"/>
</dbReference>
<gene>
    <name evidence="3" type="ORF">ENN47_06745</name>
</gene>
<dbReference type="GO" id="GO:0070403">
    <property type="term" value="F:NAD+ binding"/>
    <property type="evidence" value="ECO:0007669"/>
    <property type="project" value="InterPro"/>
</dbReference>
<dbReference type="GO" id="GO:0004665">
    <property type="term" value="F:prephenate dehydrogenase (NADP+) activity"/>
    <property type="evidence" value="ECO:0007669"/>
    <property type="project" value="InterPro"/>
</dbReference>
<dbReference type="Gene3D" id="1.10.3660.10">
    <property type="entry name" value="6-phosphogluconate dehydrogenase C-terminal like domain"/>
    <property type="match status" value="1"/>
</dbReference>
<dbReference type="PANTHER" id="PTHR21363">
    <property type="entry name" value="PREPHENATE DEHYDROGENASE"/>
    <property type="match status" value="1"/>
</dbReference>
<reference evidence="3" key="1">
    <citation type="journal article" date="2020" name="mSystems">
        <title>Genome- and Community-Level Interaction Insights into Carbon Utilization and Element Cycling Functions of Hydrothermarchaeota in Hydrothermal Sediment.</title>
        <authorList>
            <person name="Zhou Z."/>
            <person name="Liu Y."/>
            <person name="Xu W."/>
            <person name="Pan J."/>
            <person name="Luo Z.H."/>
            <person name="Li M."/>
        </authorList>
    </citation>
    <scope>NUCLEOTIDE SEQUENCE [LARGE SCALE GENOMIC DNA]</scope>
    <source>
        <strain evidence="3">SpSt-1179</strain>
    </source>
</reference>
<dbReference type="InterPro" id="IPR046826">
    <property type="entry name" value="PDH_N"/>
</dbReference>
<comment type="caution">
    <text evidence="3">The sequence shown here is derived from an EMBL/GenBank/DDBJ whole genome shotgun (WGS) entry which is preliminary data.</text>
</comment>
<proteinExistence type="predicted"/>
<dbReference type="InterPro" id="IPR050812">
    <property type="entry name" value="Preph/Arog_dehydrog"/>
</dbReference>
<dbReference type="Gene3D" id="3.40.50.720">
    <property type="entry name" value="NAD(P)-binding Rossmann-like Domain"/>
    <property type="match status" value="1"/>
</dbReference>
<dbReference type="Proteomes" id="UP000886198">
    <property type="component" value="Unassembled WGS sequence"/>
</dbReference>
<dbReference type="EMBL" id="DSBT01000180">
    <property type="protein sequence ID" value="HDP77867.1"/>
    <property type="molecule type" value="Genomic_DNA"/>
</dbReference>
<dbReference type="Pfam" id="PF20463">
    <property type="entry name" value="PDH_C"/>
    <property type="match status" value="1"/>
</dbReference>
<dbReference type="PROSITE" id="PS51176">
    <property type="entry name" value="PDH_ADH"/>
    <property type="match status" value="1"/>
</dbReference>
<dbReference type="Pfam" id="PF02558">
    <property type="entry name" value="ApbA"/>
    <property type="match status" value="1"/>
</dbReference>
<evidence type="ECO:0000313" key="3">
    <source>
        <dbReference type="EMBL" id="HDP77867.1"/>
    </source>
</evidence>
<evidence type="ECO:0000259" key="2">
    <source>
        <dbReference type="PROSITE" id="PS51176"/>
    </source>
</evidence>
<dbReference type="InterPro" id="IPR003099">
    <property type="entry name" value="Prephen_DH"/>
</dbReference>
<dbReference type="SUPFAM" id="SSF51735">
    <property type="entry name" value="NAD(P)-binding Rossmann-fold domains"/>
    <property type="match status" value="1"/>
</dbReference>
<organism evidence="3">
    <name type="scientific">Mesotoga infera</name>
    <dbReference type="NCBI Taxonomy" id="1236046"/>
    <lineage>
        <taxon>Bacteria</taxon>
        <taxon>Thermotogati</taxon>
        <taxon>Thermotogota</taxon>
        <taxon>Thermotogae</taxon>
        <taxon>Kosmotogales</taxon>
        <taxon>Kosmotogaceae</taxon>
        <taxon>Mesotoga</taxon>
    </lineage>
</organism>
<evidence type="ECO:0000256" key="1">
    <source>
        <dbReference type="ARBA" id="ARBA00023002"/>
    </source>
</evidence>
<dbReference type="SUPFAM" id="SSF48179">
    <property type="entry name" value="6-phosphogluconate dehydrogenase C-terminal domain-like"/>
    <property type="match status" value="1"/>
</dbReference>
<dbReference type="AlphaFoldDB" id="A0A7C1H7S7"/>
<dbReference type="InterPro" id="IPR036291">
    <property type="entry name" value="NAD(P)-bd_dom_sf"/>
</dbReference>
<sequence length="256" mass="28618">MKIHIIGAGSIGGSIALRLSKRRHEVSVFDENVVTTEMLRKKDPSIEVSSDVFMPRDLTVIALPMNSEEKLLLSTNFGGPVFDVASVMRPFQEIARLRKIRLISGHPMAGNVHKGPAGWDESMFDGRVFLFSPGEFATGEDLDHVLMVVSELGSSPEYLQPERHDYIVGRISQTAYFLSRTLLRLGGDFEKYSGPGYDSTSRLGRQNMDMVLDMARFNGPNIASSLEEAERYLRSIRIAIEMGDIEKLQEIISVHQ</sequence>
<feature type="domain" description="Prephenate/arogenate dehydrogenase" evidence="2">
    <location>
        <begin position="1"/>
        <end position="256"/>
    </location>
</feature>
<keyword evidence="1" id="KW-0560">Oxidoreductase</keyword>
<dbReference type="InterPro" id="IPR046825">
    <property type="entry name" value="PDH_C"/>
</dbReference>
<protein>
    <submittedName>
        <fullName evidence="3">Prephenate dehydrogenase</fullName>
    </submittedName>
</protein>
<dbReference type="GO" id="GO:0008977">
    <property type="term" value="F:prephenate dehydrogenase (NAD+) activity"/>
    <property type="evidence" value="ECO:0007669"/>
    <property type="project" value="InterPro"/>
</dbReference>
<dbReference type="PANTHER" id="PTHR21363:SF0">
    <property type="entry name" value="PREPHENATE DEHYDROGENASE [NADP(+)]"/>
    <property type="match status" value="1"/>
</dbReference>
<name>A0A7C1H7S7_9BACT</name>
<accession>A0A7C1H7S7</accession>